<evidence type="ECO:0000313" key="14">
    <source>
        <dbReference type="EMBL" id="QLH13860.1"/>
    </source>
</evidence>
<evidence type="ECO:0000256" key="5">
    <source>
        <dbReference type="ARBA" id="ARBA00022692"/>
    </source>
</evidence>
<keyword evidence="3" id="KW-1003">Cell membrane</keyword>
<dbReference type="PROSITE" id="PS51007">
    <property type="entry name" value="CYTC"/>
    <property type="match status" value="1"/>
</dbReference>
<keyword evidence="2" id="KW-0813">Transport</keyword>
<dbReference type="EMBL" id="CP044423">
    <property type="protein sequence ID" value="QFG35589.1"/>
    <property type="molecule type" value="Genomic_DNA"/>
</dbReference>
<reference evidence="14 18" key="3">
    <citation type="submission" date="2020-07" db="EMBL/GenBank/DDBJ databases">
        <title>The complete genome of Paracoccus pantotrophus ACCC 10489.</title>
        <authorList>
            <person name="Si Y."/>
        </authorList>
    </citation>
    <scope>NUCLEOTIDE SEQUENCE [LARGE SCALE GENOMIC DNA]</scope>
    <source>
        <strain evidence="14 18">ACCC10489</strain>
    </source>
</reference>
<evidence type="ECO:0000256" key="3">
    <source>
        <dbReference type="ARBA" id="ARBA00022475"/>
    </source>
</evidence>
<dbReference type="InterPro" id="IPR009056">
    <property type="entry name" value="Cyt_c-like_dom"/>
</dbReference>
<dbReference type="Proteomes" id="UP000326453">
    <property type="component" value="Chromosome 2"/>
</dbReference>
<sequence length="176" mass="18116">MFDTMTVTKAAGALIGSLLFLLLMSWAASGIFHVGVSGHGAEGEEHAQAYTIPVEDAGGADDAAADEGPDFATVLASADAAAGEKVFGKCKACHKLDGNDGVGPHLNGVVGRAVAGVDGFNYSDPMKAHGGDWTPEALQEFLANPKTVIKGTKMSFAGLPKIEDRANLIAYLQGQQ</sequence>
<dbReference type="Proteomes" id="UP000273626">
    <property type="component" value="Unassembled WGS sequence"/>
</dbReference>
<dbReference type="GO" id="GO:0020037">
    <property type="term" value="F:heme binding"/>
    <property type="evidence" value="ECO:0007669"/>
    <property type="project" value="InterPro"/>
</dbReference>
<dbReference type="AlphaFoldDB" id="A0A1I5C1I9"/>
<keyword evidence="10" id="KW-0472">Membrane</keyword>
<dbReference type="SUPFAM" id="SSF46626">
    <property type="entry name" value="Cytochrome c"/>
    <property type="match status" value="1"/>
</dbReference>
<dbReference type="GO" id="GO:0009055">
    <property type="term" value="F:electron transfer activity"/>
    <property type="evidence" value="ECO:0007669"/>
    <property type="project" value="InterPro"/>
</dbReference>
<dbReference type="FunFam" id="1.10.760.10:FF:000026">
    <property type="entry name" value="Cytochrome C, membrane-bound"/>
    <property type="match status" value="1"/>
</dbReference>
<dbReference type="InterPro" id="IPR036909">
    <property type="entry name" value="Cyt_c-like_dom_sf"/>
</dbReference>
<protein>
    <submittedName>
        <fullName evidence="14 15">Cytochrome c</fullName>
    </submittedName>
</protein>
<evidence type="ECO:0000256" key="7">
    <source>
        <dbReference type="ARBA" id="ARBA00022982"/>
    </source>
</evidence>
<evidence type="ECO:0000256" key="8">
    <source>
        <dbReference type="ARBA" id="ARBA00022989"/>
    </source>
</evidence>
<evidence type="ECO:0000256" key="2">
    <source>
        <dbReference type="ARBA" id="ARBA00022448"/>
    </source>
</evidence>
<dbReference type="Proteomes" id="UP000509322">
    <property type="component" value="Chromosome 1"/>
</dbReference>
<dbReference type="InterPro" id="IPR002327">
    <property type="entry name" value="Cyt_c_1A/1B"/>
</dbReference>
<evidence type="ECO:0000256" key="6">
    <source>
        <dbReference type="ARBA" id="ARBA00022723"/>
    </source>
</evidence>
<dbReference type="RefSeq" id="WP_024845203.1">
    <property type="nucleotide sequence ID" value="NZ_CP038206.1"/>
</dbReference>
<evidence type="ECO:0000313" key="16">
    <source>
        <dbReference type="Proteomes" id="UP000273626"/>
    </source>
</evidence>
<evidence type="ECO:0000256" key="9">
    <source>
        <dbReference type="ARBA" id="ARBA00023004"/>
    </source>
</evidence>
<reference evidence="13 17" key="2">
    <citation type="submission" date="2019-01" db="EMBL/GenBank/DDBJ databases">
        <title>Complete Genome Sequence and Annotation of the Paracoccus pantotrophus type strain DSM 2944.</title>
        <authorList>
            <person name="Bockwoldt J.A."/>
            <person name="Zimmermann M."/>
            <person name="Tiso T."/>
            <person name="Blank L.M."/>
        </authorList>
    </citation>
    <scope>NUCLEOTIDE SEQUENCE [LARGE SCALE GENOMIC DNA]</scope>
    <source>
        <strain evidence="13 17">DSM 2944</strain>
    </source>
</reference>
<evidence type="ECO:0000256" key="4">
    <source>
        <dbReference type="ARBA" id="ARBA00022617"/>
    </source>
</evidence>
<keyword evidence="16" id="KW-1185">Reference proteome</keyword>
<dbReference type="PANTHER" id="PTHR11961">
    <property type="entry name" value="CYTOCHROME C"/>
    <property type="match status" value="1"/>
</dbReference>
<evidence type="ECO:0000256" key="11">
    <source>
        <dbReference type="PROSITE-ProRule" id="PRU00433"/>
    </source>
</evidence>
<evidence type="ECO:0000259" key="12">
    <source>
        <dbReference type="PROSITE" id="PS51007"/>
    </source>
</evidence>
<comment type="subcellular location">
    <subcellularLocation>
        <location evidence="1">Cell membrane</location>
        <topology evidence="1">Single-pass membrane protein</topology>
    </subcellularLocation>
</comment>
<dbReference type="EMBL" id="RBLI01000002">
    <property type="protein sequence ID" value="RKS44176.1"/>
    <property type="molecule type" value="Genomic_DNA"/>
</dbReference>
<dbReference type="Pfam" id="PF00034">
    <property type="entry name" value="Cytochrom_C"/>
    <property type="match status" value="1"/>
</dbReference>
<accession>A0A1I5C1I9</accession>
<keyword evidence="4 11" id="KW-0349">Heme</keyword>
<keyword evidence="6 11" id="KW-0479">Metal-binding</keyword>
<evidence type="ECO:0000256" key="10">
    <source>
        <dbReference type="ARBA" id="ARBA00023136"/>
    </source>
</evidence>
<dbReference type="PRINTS" id="PR00604">
    <property type="entry name" value="CYTCHRMECIAB"/>
</dbReference>
<dbReference type="EMBL" id="CP058689">
    <property type="protein sequence ID" value="QLH13860.1"/>
    <property type="molecule type" value="Genomic_DNA"/>
</dbReference>
<evidence type="ECO:0000313" key="18">
    <source>
        <dbReference type="Proteomes" id="UP000509322"/>
    </source>
</evidence>
<dbReference type="GO" id="GO:0005886">
    <property type="term" value="C:plasma membrane"/>
    <property type="evidence" value="ECO:0007669"/>
    <property type="project" value="UniProtKB-SubCell"/>
</dbReference>
<organism evidence="14 18">
    <name type="scientific">Paracoccus pantotrophus</name>
    <name type="common">Thiosphaera pantotropha</name>
    <dbReference type="NCBI Taxonomy" id="82367"/>
    <lineage>
        <taxon>Bacteria</taxon>
        <taxon>Pseudomonadati</taxon>
        <taxon>Pseudomonadota</taxon>
        <taxon>Alphaproteobacteria</taxon>
        <taxon>Rhodobacterales</taxon>
        <taxon>Paracoccaceae</taxon>
        <taxon>Paracoccus</taxon>
    </lineage>
</organism>
<dbReference type="OrthoDB" id="9805828at2"/>
<evidence type="ECO:0000313" key="13">
    <source>
        <dbReference type="EMBL" id="QFG35589.1"/>
    </source>
</evidence>
<gene>
    <name evidence="15" type="ORF">BDE18_3011</name>
    <name evidence="13" type="ORF">ESD82_05320</name>
    <name evidence="14" type="ORF">HYQ43_06275</name>
</gene>
<evidence type="ECO:0000256" key="1">
    <source>
        <dbReference type="ARBA" id="ARBA00004162"/>
    </source>
</evidence>
<feature type="domain" description="Cytochrome c" evidence="12">
    <location>
        <begin position="78"/>
        <end position="176"/>
    </location>
</feature>
<evidence type="ECO:0000313" key="15">
    <source>
        <dbReference type="EMBL" id="RKS44176.1"/>
    </source>
</evidence>
<dbReference type="Gene3D" id="1.10.760.10">
    <property type="entry name" value="Cytochrome c-like domain"/>
    <property type="match status" value="1"/>
</dbReference>
<name>A0A1I5C1I9_PARPN</name>
<keyword evidence="9 11" id="KW-0408">Iron</keyword>
<dbReference type="GeneID" id="51369973"/>
<evidence type="ECO:0000313" key="17">
    <source>
        <dbReference type="Proteomes" id="UP000326453"/>
    </source>
</evidence>
<keyword evidence="5" id="KW-0812">Transmembrane</keyword>
<dbReference type="GO" id="GO:0046872">
    <property type="term" value="F:metal ion binding"/>
    <property type="evidence" value="ECO:0007669"/>
    <property type="project" value="UniProtKB-KW"/>
</dbReference>
<keyword evidence="7" id="KW-0249">Electron transport</keyword>
<proteinExistence type="predicted"/>
<reference evidence="15 16" key="1">
    <citation type="submission" date="2018-10" db="EMBL/GenBank/DDBJ databases">
        <title>Genomic Encyclopedia of Archaeal and Bacterial Type Strains, Phase II (KMG-II): from individual species to whole genera.</title>
        <authorList>
            <person name="Goeker M."/>
        </authorList>
    </citation>
    <scope>NUCLEOTIDE SEQUENCE [LARGE SCALE GENOMIC DNA]</scope>
    <source>
        <strain evidence="16">ATCC 35512 / DSM 2944 / CIP 106514 / LMD 82.5 / NBRC 102493 / NCCB 82005 / GB17</strain>
        <strain evidence="15">DSM 2944</strain>
    </source>
</reference>
<dbReference type="KEGG" id="ppan:ESD82_05320"/>
<keyword evidence="8" id="KW-1133">Transmembrane helix</keyword>